<evidence type="ECO:0000313" key="2">
    <source>
        <dbReference type="Proteomes" id="UP000195062"/>
    </source>
</evidence>
<keyword evidence="2" id="KW-1185">Reference proteome</keyword>
<dbReference type="AlphaFoldDB" id="A0A225CL73"/>
<organism evidence="1 2">
    <name type="scientific">Clavibacter michiganensis subsp. michiganensis</name>
    <dbReference type="NCBI Taxonomy" id="33013"/>
    <lineage>
        <taxon>Bacteria</taxon>
        <taxon>Bacillati</taxon>
        <taxon>Actinomycetota</taxon>
        <taxon>Actinomycetes</taxon>
        <taxon>Micrococcales</taxon>
        <taxon>Microbacteriaceae</taxon>
        <taxon>Clavibacter</taxon>
    </lineage>
</organism>
<comment type="caution">
    <text evidence="1">The sequence shown here is derived from an EMBL/GenBank/DDBJ whole genome shotgun (WGS) entry which is preliminary data.</text>
</comment>
<dbReference type="EMBL" id="MDHH01000001">
    <property type="protein sequence ID" value="OUE04238.1"/>
    <property type="molecule type" value="Genomic_DNA"/>
</dbReference>
<protein>
    <submittedName>
        <fullName evidence="1">Uncharacterized protein</fullName>
    </submittedName>
</protein>
<evidence type="ECO:0000313" key="1">
    <source>
        <dbReference type="EMBL" id="OUE04238.1"/>
    </source>
</evidence>
<gene>
    <name evidence="1" type="ORF">CMMCAS07_04780</name>
</gene>
<dbReference type="Proteomes" id="UP000195062">
    <property type="component" value="Unassembled WGS sequence"/>
</dbReference>
<accession>A0A225CL73</accession>
<dbReference type="RefSeq" id="WP_079534004.1">
    <property type="nucleotide sequence ID" value="NZ_CP033724.1"/>
</dbReference>
<reference evidence="1 2" key="1">
    <citation type="submission" date="2016-08" db="EMBL/GenBank/DDBJ databases">
        <title>Genome sequence of Clavibacter michiganensis subsp. michiganensis strain CASJ007.</title>
        <authorList>
            <person name="Thapa S.P."/>
            <person name="Coaker G."/>
        </authorList>
    </citation>
    <scope>NUCLEOTIDE SEQUENCE [LARGE SCALE GENOMIC DNA]</scope>
    <source>
        <strain evidence="1">CASJ007</strain>
    </source>
</reference>
<name>A0A225CL73_CLAMM</name>
<proteinExistence type="predicted"/>
<sequence length="133" mass="14050">MSKTTERRGVSRVNAIITGVLLLGALVAVIAGNLYNAITLAVMAVILLGSALHAARPTASDVTRINGLEYRDERDGLLAQKGFAAVGVAALVMTVGTFFVTTLMGQVHWYVLAQMLVLAGVWAVANWLAARRG</sequence>
<dbReference type="GeneID" id="92948835"/>